<feature type="binding site" description="M2 metal binding site" evidence="13">
    <location>
        <position position="151"/>
    </location>
    <ligand>
        <name>Fe(2+)</name>
        <dbReference type="ChEBI" id="CHEBI:29033"/>
    </ligand>
</feature>
<feature type="binding site" description="M2 metal binding site" evidence="13">
    <location>
        <position position="177"/>
    </location>
    <ligand>
        <name>Fe(2+)</name>
        <dbReference type="ChEBI" id="CHEBI:29033"/>
    </ligand>
</feature>
<accession>A0A931AWQ8</accession>
<comment type="similarity">
    <text evidence="2 13">Belongs to the ZIP transporter (TC 2.A.5) family. ZupT subfamily.</text>
</comment>
<keyword evidence="5 13" id="KW-0812">Transmembrane</keyword>
<evidence type="ECO:0000256" key="11">
    <source>
        <dbReference type="ARBA" id="ARBA00023065"/>
    </source>
</evidence>
<keyword evidence="12 13" id="KW-0472">Membrane</keyword>
<feature type="binding site" description="M2 metal binding site" evidence="13">
    <location>
        <position position="148"/>
    </location>
    <ligand>
        <name>Fe(2+)</name>
        <dbReference type="ChEBI" id="CHEBI:29033"/>
    </ligand>
</feature>
<evidence type="ECO:0000313" key="15">
    <source>
        <dbReference type="Proteomes" id="UP000621436"/>
    </source>
</evidence>
<evidence type="ECO:0000256" key="5">
    <source>
        <dbReference type="ARBA" id="ARBA00022692"/>
    </source>
</evidence>
<dbReference type="InterPro" id="IPR023498">
    <property type="entry name" value="Zn_transptr_ZupT"/>
</dbReference>
<dbReference type="PANTHER" id="PTHR11040">
    <property type="entry name" value="ZINC/IRON TRANSPORTER"/>
    <property type="match status" value="1"/>
</dbReference>
<feature type="binding site" description="M1 metal binding site" evidence="13">
    <location>
        <position position="151"/>
    </location>
    <ligand>
        <name>Zn(2+)</name>
        <dbReference type="ChEBI" id="CHEBI:29105"/>
    </ligand>
</feature>
<dbReference type="RefSeq" id="WP_270454990.1">
    <property type="nucleotide sequence ID" value="NZ_JADPIE010000008.1"/>
</dbReference>
<dbReference type="GO" id="GO:0005385">
    <property type="term" value="F:zinc ion transmembrane transporter activity"/>
    <property type="evidence" value="ECO:0007669"/>
    <property type="project" value="UniProtKB-UniRule"/>
</dbReference>
<dbReference type="GO" id="GO:0046872">
    <property type="term" value="F:metal ion binding"/>
    <property type="evidence" value="ECO:0007669"/>
    <property type="project" value="UniProtKB-KW"/>
</dbReference>
<feature type="transmembrane region" description="Helical" evidence="13">
    <location>
        <begin position="6"/>
        <end position="29"/>
    </location>
</feature>
<keyword evidence="15" id="KW-1185">Reference proteome</keyword>
<gene>
    <name evidence="13 14" type="primary">zupT</name>
    <name evidence="14" type="ORF">I0Q91_12620</name>
</gene>
<evidence type="ECO:0000256" key="6">
    <source>
        <dbReference type="ARBA" id="ARBA00022723"/>
    </source>
</evidence>
<keyword evidence="9 13" id="KW-1133">Transmembrane helix</keyword>
<evidence type="ECO:0000256" key="8">
    <source>
        <dbReference type="ARBA" id="ARBA00022906"/>
    </source>
</evidence>
<feature type="transmembrane region" description="Helical" evidence="13">
    <location>
        <begin position="226"/>
        <end position="249"/>
    </location>
</feature>
<feature type="transmembrane region" description="Helical" evidence="13">
    <location>
        <begin position="36"/>
        <end position="53"/>
    </location>
</feature>
<evidence type="ECO:0000256" key="12">
    <source>
        <dbReference type="ARBA" id="ARBA00023136"/>
    </source>
</evidence>
<feature type="binding site" description="M1 metal binding site" evidence="13">
    <location>
        <position position="176"/>
    </location>
    <ligand>
        <name>Zn(2+)</name>
        <dbReference type="ChEBI" id="CHEBI:29105"/>
    </ligand>
</feature>
<dbReference type="PANTHER" id="PTHR11040:SF205">
    <property type="entry name" value="ZINC TRANSPORTER ZUPT"/>
    <property type="match status" value="1"/>
</dbReference>
<comment type="subcellular location">
    <subcellularLocation>
        <location evidence="1 13">Cell membrane</location>
        <topology evidence="1 13">Multi-pass membrane protein</topology>
    </subcellularLocation>
</comment>
<keyword evidence="6" id="KW-0479">Metal-binding</keyword>
<feature type="transmembrane region" description="Helical" evidence="13">
    <location>
        <begin position="198"/>
        <end position="220"/>
    </location>
</feature>
<feature type="transmembrane region" description="Helical" evidence="13">
    <location>
        <begin position="261"/>
        <end position="278"/>
    </location>
</feature>
<dbReference type="Proteomes" id="UP000621436">
    <property type="component" value="Unassembled WGS sequence"/>
</dbReference>
<dbReference type="InterPro" id="IPR003689">
    <property type="entry name" value="ZIP"/>
</dbReference>
<protein>
    <recommendedName>
        <fullName evidence="13">Zinc transporter ZupT</fullName>
    </recommendedName>
</protein>
<feature type="binding site" description="M1 metal binding site" evidence="13">
    <location>
        <position position="180"/>
    </location>
    <ligand>
        <name>Zn(2+)</name>
        <dbReference type="ChEBI" id="CHEBI:29105"/>
    </ligand>
</feature>
<evidence type="ECO:0000256" key="1">
    <source>
        <dbReference type="ARBA" id="ARBA00004651"/>
    </source>
</evidence>
<dbReference type="GO" id="GO:0005886">
    <property type="term" value="C:plasma membrane"/>
    <property type="evidence" value="ECO:0007669"/>
    <property type="project" value="UniProtKB-SubCell"/>
</dbReference>
<keyword evidence="4 13" id="KW-1003">Cell membrane</keyword>
<dbReference type="HAMAP" id="MF_00548">
    <property type="entry name" value="ZupT"/>
    <property type="match status" value="1"/>
</dbReference>
<keyword evidence="8 13" id="KW-0864">Zinc transport</keyword>
<keyword evidence="7 13" id="KW-0862">Zinc</keyword>
<dbReference type="AlphaFoldDB" id="A0A931AWQ8"/>
<comment type="caution">
    <text evidence="13">Lacks conserved residue(s) required for the propagation of feature annotation.</text>
</comment>
<feature type="transmembrane region" description="Helical" evidence="13">
    <location>
        <begin position="73"/>
        <end position="91"/>
    </location>
</feature>
<organism evidence="14 15">
    <name type="scientific">Halonatronomonas betaini</name>
    <dbReference type="NCBI Taxonomy" id="2778430"/>
    <lineage>
        <taxon>Bacteria</taxon>
        <taxon>Bacillati</taxon>
        <taxon>Bacillota</taxon>
        <taxon>Clostridia</taxon>
        <taxon>Halanaerobiales</taxon>
        <taxon>Halarsenatibacteraceae</taxon>
        <taxon>Halonatronomonas</taxon>
    </lineage>
</organism>
<comment type="caution">
    <text evidence="14">The sequence shown here is derived from an EMBL/GenBank/DDBJ whole genome shotgun (WGS) entry which is preliminary data.</text>
</comment>
<feature type="binding site" description="M2 metal binding site" evidence="13">
    <location>
        <position position="180"/>
    </location>
    <ligand>
        <name>Fe(2+)</name>
        <dbReference type="ChEBI" id="CHEBI:29033"/>
    </ligand>
</feature>
<keyword evidence="11 13" id="KW-0406">Ion transport</keyword>
<feature type="binding site" description="M2 metal binding site" evidence="13">
    <location>
        <position position="209"/>
    </location>
    <ligand>
        <name>Fe(2+)</name>
        <dbReference type="ChEBI" id="CHEBI:29033"/>
    </ligand>
</feature>
<dbReference type="Pfam" id="PF02535">
    <property type="entry name" value="Zip"/>
    <property type="match status" value="1"/>
</dbReference>
<evidence type="ECO:0000256" key="13">
    <source>
        <dbReference type="HAMAP-Rule" id="MF_00548"/>
    </source>
</evidence>
<name>A0A931AWQ8_9FIRM</name>
<reference evidence="14" key="1">
    <citation type="submission" date="2020-11" db="EMBL/GenBank/DDBJ databases">
        <title>Halonatronomonas betainensis gen. nov., sp. nov. a novel haloalkaliphilic representative of the family Halanaerobiacae capable of betaine degradation.</title>
        <authorList>
            <person name="Boltyanskaya Y."/>
            <person name="Kevbrin V."/>
            <person name="Detkova E."/>
            <person name="Grouzdev D.S."/>
            <person name="Koziaeva V."/>
            <person name="Zhilina T."/>
        </authorList>
    </citation>
    <scope>NUCLEOTIDE SEQUENCE</scope>
    <source>
        <strain evidence="14">Z-7014</strain>
    </source>
</reference>
<evidence type="ECO:0000256" key="2">
    <source>
        <dbReference type="ARBA" id="ARBA00009703"/>
    </source>
</evidence>
<evidence type="ECO:0000256" key="7">
    <source>
        <dbReference type="ARBA" id="ARBA00022833"/>
    </source>
</evidence>
<keyword evidence="3 13" id="KW-0813">Transport</keyword>
<comment type="function">
    <text evidence="13">Mediates zinc uptake. May also transport other divalent cations.</text>
</comment>
<evidence type="ECO:0000313" key="14">
    <source>
        <dbReference type="EMBL" id="MBF8437930.1"/>
    </source>
</evidence>
<dbReference type="EMBL" id="JADPIE010000008">
    <property type="protein sequence ID" value="MBF8437930.1"/>
    <property type="molecule type" value="Genomic_DNA"/>
</dbReference>
<sequence length="279" mass="30375">MEEGFWFALALTTFAGLSTGLGGIFAFFTKKTDFKFLASALSFSAGVMIYISFVELFDEAREELIEYFGGNMGHFVTVIAFFAGIAVILLIDKLVPDPDNPHHGWKEENVEAIVNESPEDAKMRLAEEEKQELHRVGVMSALAIAIHNFPEGLVTFVAALHDPALGVSIAIAIALHNIPEGVAASIPIYYSSGSRLKAIGYSFTAGLAEPLGALLGYFVFRSFFDELVFGLIFAFVAGIMVFISVDELLPASKKYGEGHREIYAFILGMLIMALTLVVV</sequence>
<evidence type="ECO:0000256" key="4">
    <source>
        <dbReference type="ARBA" id="ARBA00022475"/>
    </source>
</evidence>
<evidence type="ECO:0000256" key="10">
    <source>
        <dbReference type="ARBA" id="ARBA00023004"/>
    </source>
</evidence>
<dbReference type="NCBIfam" id="NF003243">
    <property type="entry name" value="PRK04201.1"/>
    <property type="match status" value="1"/>
</dbReference>
<evidence type="ECO:0000256" key="9">
    <source>
        <dbReference type="ARBA" id="ARBA00022989"/>
    </source>
</evidence>
<keyword evidence="10" id="KW-0408">Iron</keyword>
<proteinExistence type="inferred from homology"/>
<comment type="catalytic activity">
    <reaction evidence="13">
        <text>Zn(2+)(in) = Zn(2+)(out)</text>
        <dbReference type="Rhea" id="RHEA:29351"/>
        <dbReference type="ChEBI" id="CHEBI:29105"/>
    </reaction>
</comment>
<evidence type="ECO:0000256" key="3">
    <source>
        <dbReference type="ARBA" id="ARBA00022448"/>
    </source>
</evidence>